<dbReference type="PROSITE" id="PS50106">
    <property type="entry name" value="PDZ"/>
    <property type="match status" value="1"/>
</dbReference>
<feature type="domain" description="PDZ" evidence="2">
    <location>
        <begin position="153"/>
        <end position="209"/>
    </location>
</feature>
<dbReference type="Proteomes" id="UP000306825">
    <property type="component" value="Chromosome"/>
</dbReference>
<keyword evidence="1" id="KW-0812">Transmembrane</keyword>
<reference evidence="3 4" key="1">
    <citation type="submission" date="2019-05" db="EMBL/GenBank/DDBJ databases">
        <title>A comparative analysis of the Nautiliaceae.</title>
        <authorList>
            <person name="Grosche A."/>
            <person name="Smedile F."/>
            <person name="Vetriani C."/>
        </authorList>
    </citation>
    <scope>NUCLEOTIDE SEQUENCE [LARGE SCALE GENOMIC DNA]</scope>
    <source>
        <strain evidence="3 4">TB-2</strain>
    </source>
</reference>
<evidence type="ECO:0000313" key="4">
    <source>
        <dbReference type="Proteomes" id="UP000306825"/>
    </source>
</evidence>
<protein>
    <recommendedName>
        <fullName evidence="2">PDZ domain-containing protein</fullName>
    </recommendedName>
</protein>
<dbReference type="EMBL" id="CP040463">
    <property type="protein sequence ID" value="QCT93666.1"/>
    <property type="molecule type" value="Genomic_DNA"/>
</dbReference>
<dbReference type="SMART" id="SM00228">
    <property type="entry name" value="PDZ"/>
    <property type="match status" value="1"/>
</dbReference>
<keyword evidence="1" id="KW-0472">Membrane</keyword>
<evidence type="ECO:0000313" key="3">
    <source>
        <dbReference type="EMBL" id="QCT93666.1"/>
    </source>
</evidence>
<dbReference type="Gene3D" id="2.30.42.10">
    <property type="match status" value="1"/>
</dbReference>
<dbReference type="Pfam" id="PF17820">
    <property type="entry name" value="PDZ_6"/>
    <property type="match status" value="1"/>
</dbReference>
<dbReference type="InterPro" id="IPR001478">
    <property type="entry name" value="PDZ"/>
</dbReference>
<dbReference type="InterPro" id="IPR036034">
    <property type="entry name" value="PDZ_sf"/>
</dbReference>
<feature type="transmembrane region" description="Helical" evidence="1">
    <location>
        <begin position="6"/>
        <end position="28"/>
    </location>
</feature>
<gene>
    <name evidence="3" type="ORF">FE773_00215</name>
</gene>
<dbReference type="SUPFAM" id="SSF50156">
    <property type="entry name" value="PDZ domain-like"/>
    <property type="match status" value="1"/>
</dbReference>
<dbReference type="RefSeq" id="WP_138322683.1">
    <property type="nucleotide sequence ID" value="NZ_CP040463.1"/>
</dbReference>
<evidence type="ECO:0000259" key="2">
    <source>
        <dbReference type="PROSITE" id="PS50106"/>
    </source>
</evidence>
<name>A0ABX5VA38_9BACT</name>
<sequence>MKSFKFITPFIIGISISALFWSIINIFLKHTPVFYIPQIKLYEFYKIDLISLFFNNERKKFTAIKNESMLTLKNVKLKAIYQNGNKSFIIVSINHKTKFLYLNDKLNGYKLIKVNKDSAIFEKNNKKYILSFEKIVIPKLNNNEKTYYVPKVIINLYKNNLRKIWQNIGINKIKEGYKITYIKKGSIFEKIGLKKGDILLEVNGRKLNSDADAWDLYRNLDKFNFFEIKIKRNNQIKVLNYEVN</sequence>
<keyword evidence="4" id="KW-1185">Reference proteome</keyword>
<evidence type="ECO:0000256" key="1">
    <source>
        <dbReference type="SAM" id="Phobius"/>
    </source>
</evidence>
<organism evidence="3 4">
    <name type="scientific">Caminibacter mediatlanticus TB-2</name>
    <dbReference type="NCBI Taxonomy" id="391592"/>
    <lineage>
        <taxon>Bacteria</taxon>
        <taxon>Pseudomonadati</taxon>
        <taxon>Campylobacterota</taxon>
        <taxon>Epsilonproteobacteria</taxon>
        <taxon>Nautiliales</taxon>
        <taxon>Nautiliaceae</taxon>
        <taxon>Caminibacter</taxon>
    </lineage>
</organism>
<proteinExistence type="predicted"/>
<keyword evidence="1" id="KW-1133">Transmembrane helix</keyword>
<accession>A0ABX5VA38</accession>
<dbReference type="InterPro" id="IPR041489">
    <property type="entry name" value="PDZ_6"/>
</dbReference>